<dbReference type="PANTHER" id="PTHR47505:SF1">
    <property type="entry name" value="DNA UTILIZATION PROTEIN YHGH"/>
    <property type="match status" value="1"/>
</dbReference>
<dbReference type="Proteomes" id="UP000557772">
    <property type="component" value="Unassembled WGS sequence"/>
</dbReference>
<dbReference type="InterPro" id="IPR029057">
    <property type="entry name" value="PRTase-like"/>
</dbReference>
<sequence>MGTVAALRAFAELVLPSCCAGCGAPVAPLCPACDQVVRTARRGRARPARPRPCPSGFPPTWSAVPYDGPVAAMLRAFKDAGRGDLAGPLSGLLRTAVAGAIAGDRQLRAALLEDRPVLVVPVPSRGASVRARGREPMSELARHAVAGTGLRVVPALRIGSLVAGAGVDQAGLGADARAVNVAGTMRVRRRAAVVPGSVCLVLDDIVTTGSTLAESARALRAAGARSVSAATVAATQRHTTSL</sequence>
<comment type="caution">
    <text evidence="4">The sequence shown here is derived from an EMBL/GenBank/DDBJ whole genome shotgun (WGS) entry which is preliminary data.</text>
</comment>
<keyword evidence="5" id="KW-1185">Reference proteome</keyword>
<reference evidence="4 5" key="1">
    <citation type="submission" date="2020-05" db="EMBL/GenBank/DDBJ databases">
        <title>Flexivirga sp. ID2601S isolated from air conditioner.</title>
        <authorList>
            <person name="Kim D.H."/>
        </authorList>
    </citation>
    <scope>NUCLEOTIDE SEQUENCE [LARGE SCALE GENOMIC DNA]</scope>
    <source>
        <strain evidence="4 5">ID2601S</strain>
    </source>
</reference>
<feature type="chain" id="PRO_5032766563" evidence="2">
    <location>
        <begin position="21"/>
        <end position="242"/>
    </location>
</feature>
<evidence type="ECO:0000313" key="4">
    <source>
        <dbReference type="EMBL" id="NNG40232.1"/>
    </source>
</evidence>
<dbReference type="InterPro" id="IPR000836">
    <property type="entry name" value="PRTase_dom"/>
</dbReference>
<evidence type="ECO:0000256" key="1">
    <source>
        <dbReference type="ARBA" id="ARBA00008007"/>
    </source>
</evidence>
<dbReference type="EMBL" id="JABENB010000002">
    <property type="protein sequence ID" value="NNG40232.1"/>
    <property type="molecule type" value="Genomic_DNA"/>
</dbReference>
<dbReference type="RefSeq" id="WP_171156319.1">
    <property type="nucleotide sequence ID" value="NZ_JABENB010000002.1"/>
</dbReference>
<evidence type="ECO:0000313" key="5">
    <source>
        <dbReference type="Proteomes" id="UP000557772"/>
    </source>
</evidence>
<keyword evidence="2" id="KW-0732">Signal</keyword>
<evidence type="ECO:0000256" key="2">
    <source>
        <dbReference type="SAM" id="SignalP"/>
    </source>
</evidence>
<organism evidence="4 5">
    <name type="scientific">Flexivirga aerilata</name>
    <dbReference type="NCBI Taxonomy" id="1656889"/>
    <lineage>
        <taxon>Bacteria</taxon>
        <taxon>Bacillati</taxon>
        <taxon>Actinomycetota</taxon>
        <taxon>Actinomycetes</taxon>
        <taxon>Micrococcales</taxon>
        <taxon>Dermacoccaceae</taxon>
        <taxon>Flexivirga</taxon>
    </lineage>
</organism>
<evidence type="ECO:0000259" key="3">
    <source>
        <dbReference type="Pfam" id="PF00156"/>
    </source>
</evidence>
<proteinExistence type="inferred from homology"/>
<protein>
    <submittedName>
        <fullName evidence="4">ComF family protein</fullName>
    </submittedName>
</protein>
<feature type="domain" description="Phosphoribosyltransferase" evidence="3">
    <location>
        <begin position="188"/>
        <end position="235"/>
    </location>
</feature>
<name>A0A849AU37_9MICO</name>
<dbReference type="Pfam" id="PF00156">
    <property type="entry name" value="Pribosyltran"/>
    <property type="match status" value="1"/>
</dbReference>
<dbReference type="Gene3D" id="3.40.50.2020">
    <property type="match status" value="1"/>
</dbReference>
<accession>A0A849AU37</accession>
<gene>
    <name evidence="4" type="ORF">HJ588_13245</name>
</gene>
<dbReference type="AlphaFoldDB" id="A0A849AU37"/>
<comment type="similarity">
    <text evidence="1">Belongs to the ComF/GntX family.</text>
</comment>
<feature type="signal peptide" evidence="2">
    <location>
        <begin position="1"/>
        <end position="20"/>
    </location>
</feature>
<dbReference type="PANTHER" id="PTHR47505">
    <property type="entry name" value="DNA UTILIZATION PROTEIN YHGH"/>
    <property type="match status" value="1"/>
</dbReference>
<dbReference type="SUPFAM" id="SSF53271">
    <property type="entry name" value="PRTase-like"/>
    <property type="match status" value="1"/>
</dbReference>
<dbReference type="InterPro" id="IPR051910">
    <property type="entry name" value="ComF/GntX_DNA_util-trans"/>
</dbReference>